<dbReference type="EMBL" id="BPLR01018387">
    <property type="protein sequence ID" value="GIY99133.1"/>
    <property type="molecule type" value="Genomic_DNA"/>
</dbReference>
<accession>A0AAV4XX35</accession>
<dbReference type="AlphaFoldDB" id="A0AAV4XX35"/>
<dbReference type="Proteomes" id="UP001054945">
    <property type="component" value="Unassembled WGS sequence"/>
</dbReference>
<reference evidence="1 2" key="1">
    <citation type="submission" date="2021-06" db="EMBL/GenBank/DDBJ databases">
        <title>Caerostris extrusa draft genome.</title>
        <authorList>
            <person name="Kono N."/>
            <person name="Arakawa K."/>
        </authorList>
    </citation>
    <scope>NUCLEOTIDE SEQUENCE [LARGE SCALE GENOMIC DNA]</scope>
</reference>
<sequence length="78" mass="8919">MINSLSSIKLSDTDRAIHGFKMDVHSCRLLLSHQNEMPTEEGTWAIKGEVHLSNERRGMVKFLHTEALRMKRNSITLA</sequence>
<proteinExistence type="predicted"/>
<gene>
    <name evidence="1" type="ORF">CEXT_29451</name>
</gene>
<evidence type="ECO:0000313" key="1">
    <source>
        <dbReference type="EMBL" id="GIY99133.1"/>
    </source>
</evidence>
<evidence type="ECO:0000313" key="2">
    <source>
        <dbReference type="Proteomes" id="UP001054945"/>
    </source>
</evidence>
<organism evidence="1 2">
    <name type="scientific">Caerostris extrusa</name>
    <name type="common">Bark spider</name>
    <name type="synonym">Caerostris bankana</name>
    <dbReference type="NCBI Taxonomy" id="172846"/>
    <lineage>
        <taxon>Eukaryota</taxon>
        <taxon>Metazoa</taxon>
        <taxon>Ecdysozoa</taxon>
        <taxon>Arthropoda</taxon>
        <taxon>Chelicerata</taxon>
        <taxon>Arachnida</taxon>
        <taxon>Araneae</taxon>
        <taxon>Araneomorphae</taxon>
        <taxon>Entelegynae</taxon>
        <taxon>Araneoidea</taxon>
        <taxon>Araneidae</taxon>
        <taxon>Caerostris</taxon>
    </lineage>
</organism>
<name>A0AAV4XX35_CAEEX</name>
<comment type="caution">
    <text evidence="1">The sequence shown here is derived from an EMBL/GenBank/DDBJ whole genome shotgun (WGS) entry which is preliminary data.</text>
</comment>
<protein>
    <submittedName>
        <fullName evidence="1">Uncharacterized protein</fullName>
    </submittedName>
</protein>
<keyword evidence="2" id="KW-1185">Reference proteome</keyword>